<dbReference type="AlphaFoldDB" id="A0A433SGU9"/>
<dbReference type="Pfam" id="PF05707">
    <property type="entry name" value="Zot"/>
    <property type="match status" value="1"/>
</dbReference>
<sequence>MLYLVTGSNGAGKTLFTLRWVRDLQLEWEKKQGVKRPVYYDGFEINSDVAEKFGWLPCDPKKWMELPDNSIVMVDECQRIFPTRAQGSLNPDFEEEIAISHRKRGFDFFLVTQHPSNISSFIRKLIGSGWHRHLKRIFGFNRVNCLSFNYAETSCEKPYAKKNAYQEKKLKFPTEVYSWYKSAELHTAKREIPKVFYLVVLGIFFALGAAWRFYDVTFNRESKPEAQQVQTASVDVQLQQQATRSSVRENQPMSTVEYIKTFEPRIQGLPHTASRYDEITKPVTAAYPAACIYSAERDVCKCYSQQATAMDVSKITCMSIVDRGYFLDWEPDERRREEENNHDRG</sequence>
<dbReference type="Proteomes" id="UP000286947">
    <property type="component" value="Unassembled WGS sequence"/>
</dbReference>
<accession>A0A433SGU9</accession>
<evidence type="ECO:0000259" key="2">
    <source>
        <dbReference type="Pfam" id="PF05707"/>
    </source>
</evidence>
<dbReference type="InterPro" id="IPR027417">
    <property type="entry name" value="P-loop_NTPase"/>
</dbReference>
<dbReference type="EMBL" id="PQSP01000001">
    <property type="protein sequence ID" value="RUS67992.1"/>
    <property type="molecule type" value="Genomic_DNA"/>
</dbReference>
<comment type="caution">
    <text evidence="3">The sequence shown here is derived from an EMBL/GenBank/DDBJ whole genome shotgun (WGS) entry which is preliminary data.</text>
</comment>
<evidence type="ECO:0000313" key="3">
    <source>
        <dbReference type="EMBL" id="RUS67979.1"/>
    </source>
</evidence>
<keyword evidence="5" id="KW-1185">Reference proteome</keyword>
<keyword evidence="1" id="KW-1133">Transmembrane helix</keyword>
<dbReference type="Gene3D" id="3.40.50.300">
    <property type="entry name" value="P-loop containing nucleotide triphosphate hydrolases"/>
    <property type="match status" value="1"/>
</dbReference>
<keyword evidence="1" id="KW-0472">Membrane</keyword>
<feature type="transmembrane region" description="Helical" evidence="1">
    <location>
        <begin position="195"/>
        <end position="214"/>
    </location>
</feature>
<reference evidence="3 5" key="1">
    <citation type="submission" date="2018-01" db="EMBL/GenBank/DDBJ databases">
        <title>Saezia sanguinis gen. nov., sp. nov., in the order Burkholderiales isolated from human blood.</title>
        <authorList>
            <person name="Medina-Pascual M.J."/>
            <person name="Valdezate S."/>
            <person name="Monzon S."/>
            <person name="Cuesta I."/>
            <person name="Carrasco G."/>
            <person name="Villalon P."/>
            <person name="Saez-Nieto J.A."/>
        </authorList>
    </citation>
    <scope>NUCLEOTIDE SEQUENCE [LARGE SCALE GENOMIC DNA]</scope>
    <source>
        <strain evidence="3 5">CNM695-12</strain>
    </source>
</reference>
<evidence type="ECO:0000256" key="1">
    <source>
        <dbReference type="SAM" id="Phobius"/>
    </source>
</evidence>
<proteinExistence type="predicted"/>
<evidence type="ECO:0000313" key="4">
    <source>
        <dbReference type="EMBL" id="RUS67992.1"/>
    </source>
</evidence>
<dbReference type="EMBL" id="PQSP01000001">
    <property type="protein sequence ID" value="RUS67979.1"/>
    <property type="molecule type" value="Genomic_DNA"/>
</dbReference>
<name>A0A433SGU9_9BURK</name>
<gene>
    <name evidence="3" type="ORF">CUZ56_00462</name>
    <name evidence="4" type="ORF">CUZ56_00475</name>
</gene>
<dbReference type="OrthoDB" id="8809170at2"/>
<dbReference type="SUPFAM" id="SSF52540">
    <property type="entry name" value="P-loop containing nucleoside triphosphate hydrolases"/>
    <property type="match status" value="1"/>
</dbReference>
<evidence type="ECO:0000313" key="5">
    <source>
        <dbReference type="Proteomes" id="UP000286947"/>
    </source>
</evidence>
<keyword evidence="1" id="KW-0812">Transmembrane</keyword>
<feature type="domain" description="Zona occludens toxin N-terminal" evidence="2">
    <location>
        <begin position="62"/>
        <end position="184"/>
    </location>
</feature>
<protein>
    <recommendedName>
        <fullName evidence="2">Zona occludens toxin N-terminal domain-containing protein</fullName>
    </recommendedName>
</protein>
<dbReference type="RefSeq" id="WP_126977800.1">
    <property type="nucleotide sequence ID" value="NZ_PQSP01000001.1"/>
</dbReference>
<dbReference type="InterPro" id="IPR008900">
    <property type="entry name" value="Zot_N"/>
</dbReference>
<organism evidence="3 5">
    <name type="scientific">Saezia sanguinis</name>
    <dbReference type="NCBI Taxonomy" id="1965230"/>
    <lineage>
        <taxon>Bacteria</taxon>
        <taxon>Pseudomonadati</taxon>
        <taxon>Pseudomonadota</taxon>
        <taxon>Betaproteobacteria</taxon>
        <taxon>Burkholderiales</taxon>
        <taxon>Saeziaceae</taxon>
        <taxon>Saezia</taxon>
    </lineage>
</organism>